<dbReference type="SUPFAM" id="SSF56042">
    <property type="entry name" value="PurM C-terminal domain-like"/>
    <property type="match status" value="1"/>
</dbReference>
<keyword evidence="2" id="KW-1185">Reference proteome</keyword>
<dbReference type="Proteomes" id="UP000596739">
    <property type="component" value="Unassembled WGS sequence"/>
</dbReference>
<evidence type="ECO:0008006" key="3">
    <source>
        <dbReference type="Google" id="ProtNLM"/>
    </source>
</evidence>
<comment type="caution">
    <text evidence="1">The sequence shown here is derived from an EMBL/GenBank/DDBJ whole genome shotgun (WGS) entry which is preliminary data.</text>
</comment>
<proteinExistence type="predicted"/>
<evidence type="ECO:0000313" key="2">
    <source>
        <dbReference type="Proteomes" id="UP000596739"/>
    </source>
</evidence>
<evidence type="ECO:0000313" key="1">
    <source>
        <dbReference type="EMBL" id="MBK1811975.1"/>
    </source>
</evidence>
<accession>A0ABS1ERK5</accession>
<dbReference type="Gene3D" id="3.90.650.10">
    <property type="entry name" value="PurM-like C-terminal domain"/>
    <property type="match status" value="1"/>
</dbReference>
<dbReference type="InterPro" id="IPR036676">
    <property type="entry name" value="PurM-like_C_sf"/>
</dbReference>
<sequence>MYNNQDYLKDIFKTESTISQKMNDVLLDPQTSGGLLLSMPEKDAKEYLSRIEFYTPWARIIGHVTDKKDYSIIIK</sequence>
<name>A0ABS1ERK5_9CLOT</name>
<reference evidence="2" key="1">
    <citation type="submission" date="2021-01" db="EMBL/GenBank/DDBJ databases">
        <title>Genome public.</title>
        <authorList>
            <person name="Liu C."/>
            <person name="Sun Q."/>
        </authorList>
    </citation>
    <scope>NUCLEOTIDE SEQUENCE [LARGE SCALE GENOMIC DNA]</scope>
    <source>
        <strain evidence="2">YIM B02505</strain>
    </source>
</reference>
<gene>
    <name evidence="1" type="ORF">JHL18_15240</name>
</gene>
<protein>
    <recommendedName>
        <fullName evidence="3">PurM-like C-terminal domain-containing protein</fullName>
    </recommendedName>
</protein>
<dbReference type="EMBL" id="JAENHN010000043">
    <property type="protein sequence ID" value="MBK1811975.1"/>
    <property type="molecule type" value="Genomic_DNA"/>
</dbReference>
<organism evidence="1 2">
    <name type="scientific">Clostridium yunnanense</name>
    <dbReference type="NCBI Taxonomy" id="2800325"/>
    <lineage>
        <taxon>Bacteria</taxon>
        <taxon>Bacillati</taxon>
        <taxon>Bacillota</taxon>
        <taxon>Clostridia</taxon>
        <taxon>Eubacteriales</taxon>
        <taxon>Clostridiaceae</taxon>
        <taxon>Clostridium</taxon>
    </lineage>
</organism>